<reference evidence="2" key="2">
    <citation type="journal article" date="2018" name="Nat. Commun.">
        <title>Extreme sensitivity to ultraviolet light in the fungal pathogen causing white-nose syndrome of bats.</title>
        <authorList>
            <person name="Palmer J.M."/>
            <person name="Drees K.P."/>
            <person name="Foster J.T."/>
            <person name="Lindner D.L."/>
        </authorList>
    </citation>
    <scope>NUCLEOTIDE SEQUENCE [LARGE SCALE GENOMIC DNA]</scope>
    <source>
        <strain evidence="2">UAMH 10579</strain>
    </source>
</reference>
<dbReference type="EMBL" id="KV460261">
    <property type="protein sequence ID" value="OBT92842.1"/>
    <property type="molecule type" value="Genomic_DNA"/>
</dbReference>
<reference evidence="1 2" key="1">
    <citation type="submission" date="2016-03" db="EMBL/GenBank/DDBJ databases">
        <title>Comparative genomics of Pseudogymnoascus destructans, the fungus causing white-nose syndrome of bats.</title>
        <authorList>
            <person name="Palmer J.M."/>
            <person name="Drees K.P."/>
            <person name="Foster J.T."/>
            <person name="Lindner D.L."/>
        </authorList>
    </citation>
    <scope>NUCLEOTIDE SEQUENCE [LARGE SCALE GENOMIC DNA]</scope>
    <source>
        <strain evidence="1 2">UAMH 10579</strain>
    </source>
</reference>
<accession>A0A1B8GAI8</accession>
<evidence type="ECO:0000313" key="2">
    <source>
        <dbReference type="Proteomes" id="UP000091956"/>
    </source>
</evidence>
<name>A0A1B8GAI8_9PEZI</name>
<keyword evidence="2" id="KW-1185">Reference proteome</keyword>
<dbReference type="GeneID" id="28842440"/>
<dbReference type="Proteomes" id="UP000091956">
    <property type="component" value="Unassembled WGS sequence"/>
</dbReference>
<sequence length="208" mass="22376">MPSPSSKYDTSIVGPLKLLTFFGNKSLDISENGPGKARAFYYAKKHTFGRPSITLHAGSKTGPVLGAVELHSWGSDEVCLGNPAMGNKTWTQVTRGSIFTHSEYSFVFRCGPDQEDMTFLWRRVTTRTFRPMGDMELVAAARPDEVLAEYASSGMMSASQAVVKVRGDLGQELDMMVLLTIVSLHYSAQRRTRNAAAGAGSGAAGGGC</sequence>
<evidence type="ECO:0000313" key="1">
    <source>
        <dbReference type="EMBL" id="OBT92842.1"/>
    </source>
</evidence>
<dbReference type="OrthoDB" id="3431997at2759"/>
<proteinExistence type="predicted"/>
<dbReference type="RefSeq" id="XP_018126575.1">
    <property type="nucleotide sequence ID" value="XM_018278471.2"/>
</dbReference>
<dbReference type="STRING" id="342668.A0A1B8GAI8"/>
<protein>
    <submittedName>
        <fullName evidence="1">Uncharacterized protein</fullName>
    </submittedName>
</protein>
<dbReference type="AlphaFoldDB" id="A0A1B8GAI8"/>
<organism evidence="1 2">
    <name type="scientific">Pseudogymnoascus verrucosus</name>
    <dbReference type="NCBI Taxonomy" id="342668"/>
    <lineage>
        <taxon>Eukaryota</taxon>
        <taxon>Fungi</taxon>
        <taxon>Dikarya</taxon>
        <taxon>Ascomycota</taxon>
        <taxon>Pezizomycotina</taxon>
        <taxon>Leotiomycetes</taxon>
        <taxon>Thelebolales</taxon>
        <taxon>Thelebolaceae</taxon>
        <taxon>Pseudogymnoascus</taxon>
    </lineage>
</organism>
<gene>
    <name evidence="1" type="ORF">VE01_09054</name>
</gene>